<sequence length="151" mass="17612">MSEEIYKYKAYIATGATSFISFIFSLFNYNFPVYLIAPVGLIFAIFVCMYLNHRQLKTERKNADRISQDMITNAEKINAIICAAKQEERSGFEKTQKALDDMLAMHMSNMQKQYNEKTENIKRLEAQQSKMSEDMFNAAKELEEKTTQMRD</sequence>
<reference evidence="3 5" key="2">
    <citation type="submission" date="2024-09" db="EMBL/GenBank/DDBJ databases">
        <title>Molecular characterization of Carbapenemase-producing Enterobacter cloacae Complex from Infections in Argentina.</title>
        <authorList>
            <person name="De Mendieta J.M."/>
            <person name="Gomez S."/>
        </authorList>
    </citation>
    <scope>NUCLEOTIDE SEQUENCE [LARGE SCALE GENOMIC DNA]</scope>
    <source>
        <strain evidence="3 5">M23267</strain>
    </source>
</reference>
<keyword evidence="2" id="KW-1133">Transmembrane helix</keyword>
<name>A0AA96M0Y4_9ENTR</name>
<evidence type="ECO:0000313" key="5">
    <source>
        <dbReference type="Proteomes" id="UP001577381"/>
    </source>
</evidence>
<feature type="coiled-coil region" evidence="1">
    <location>
        <begin position="107"/>
        <end position="134"/>
    </location>
</feature>
<evidence type="ECO:0000256" key="2">
    <source>
        <dbReference type="SAM" id="Phobius"/>
    </source>
</evidence>
<accession>A0AA96M0Y4</accession>
<feature type="transmembrane region" description="Helical" evidence="2">
    <location>
        <begin position="10"/>
        <end position="27"/>
    </location>
</feature>
<keyword evidence="2" id="KW-0812">Transmembrane</keyword>
<dbReference type="Proteomes" id="UP001577381">
    <property type="component" value="Unassembled WGS sequence"/>
</dbReference>
<evidence type="ECO:0000313" key="4">
    <source>
        <dbReference type="EMBL" id="WNS36543.1"/>
    </source>
</evidence>
<gene>
    <name evidence="3" type="ORF">ACE3KR_10590</name>
    <name evidence="4" type="ORF">RQP59_15815</name>
</gene>
<evidence type="ECO:0000256" key="1">
    <source>
        <dbReference type="SAM" id="Coils"/>
    </source>
</evidence>
<dbReference type="EMBL" id="CP135253">
    <property type="protein sequence ID" value="WNS36543.1"/>
    <property type="molecule type" value="Genomic_DNA"/>
</dbReference>
<evidence type="ECO:0000313" key="3">
    <source>
        <dbReference type="EMBL" id="MFB4719327.1"/>
    </source>
</evidence>
<dbReference type="RefSeq" id="WP_265194582.1">
    <property type="nucleotide sequence ID" value="NZ_CP135253.1"/>
</dbReference>
<organism evidence="4">
    <name type="scientific">Enterobacter chuandaensis</name>
    <dbReference type="NCBI Taxonomy" id="2497875"/>
    <lineage>
        <taxon>Bacteria</taxon>
        <taxon>Pseudomonadati</taxon>
        <taxon>Pseudomonadota</taxon>
        <taxon>Gammaproteobacteria</taxon>
        <taxon>Enterobacterales</taxon>
        <taxon>Enterobacteriaceae</taxon>
        <taxon>Enterobacter</taxon>
        <taxon>Enterobacter cloacae complex</taxon>
    </lineage>
</organism>
<keyword evidence="2" id="KW-0472">Membrane</keyword>
<keyword evidence="5" id="KW-1185">Reference proteome</keyword>
<dbReference type="EMBL" id="JBHGSI010000002">
    <property type="protein sequence ID" value="MFB4719327.1"/>
    <property type="molecule type" value="Genomic_DNA"/>
</dbReference>
<proteinExistence type="predicted"/>
<reference evidence="4" key="1">
    <citation type="submission" date="2023-09" db="EMBL/GenBank/DDBJ databases">
        <title>Coexistence of blaNDM-1 and blaKPC-2 in Enterobacter chuandaensis.</title>
        <authorList>
            <person name="Chen R."/>
        </authorList>
    </citation>
    <scope>NUCLEOTIDE SEQUENCE</scope>
    <source>
        <strain evidence="4">FAHZZU5885</strain>
    </source>
</reference>
<feature type="transmembrane region" description="Helical" evidence="2">
    <location>
        <begin position="33"/>
        <end position="51"/>
    </location>
</feature>
<protein>
    <submittedName>
        <fullName evidence="4">Uncharacterized protein</fullName>
    </submittedName>
</protein>
<keyword evidence="1" id="KW-0175">Coiled coil</keyword>
<dbReference type="AlphaFoldDB" id="A0AA96M0Y4"/>
<dbReference type="KEGG" id="echu:RQP59_15815"/>